<sequence>MLGGFMRESPTYFSTLRDRCDMSTFIAPSQIAERQLEYFANQTVLVIGEIEDQFPIELSKHCDKVTVFTSNYIAYRQLSRSSAIDTLFGAQLPDDIEASLVMIYWPKAKAEAQMLLEMVLSKLGKETEVVVVGENRSGVKSVEKMFAPYGPINKYDSARRCSFYWGVCQTPPTSFKLDDWFKSYHVEVAGESLTIKSLPGVFSHGEFDLGSQLLLNNLPKLSGKVLDFGCGAGIIGAYMGKTAPDIQLNMCDINAFAIESSKQTLIANGLSGRVFASDVYSDIESDFDFIISNPPFHSGLDTSYSATETLLAQAPDHLNRQGQLTIVANSFLKYPPIIEQHFGHCHTLDKNRKFAIYSATK</sequence>
<dbReference type="InterPro" id="IPR013675">
    <property type="entry name" value="Mtase_sm_N"/>
</dbReference>
<dbReference type="InterPro" id="IPR023543">
    <property type="entry name" value="rRNA_ssu_MeTfrase_C"/>
</dbReference>
<feature type="domain" description="Methyltransferase small N-terminal" evidence="8">
    <location>
        <begin position="29"/>
        <end position="184"/>
    </location>
</feature>
<dbReference type="Gene3D" id="3.40.50.150">
    <property type="entry name" value="Vaccinia Virus protein VP39"/>
    <property type="match status" value="2"/>
</dbReference>
<comment type="catalytic activity">
    <reaction evidence="6">
        <text>guanosine(1207) in 16S rRNA + S-adenosyl-L-methionine = N(2)-methylguanosine(1207) in 16S rRNA + S-adenosyl-L-homocysteine + H(+)</text>
        <dbReference type="Rhea" id="RHEA:42736"/>
        <dbReference type="Rhea" id="RHEA-COMP:10213"/>
        <dbReference type="Rhea" id="RHEA-COMP:10214"/>
        <dbReference type="ChEBI" id="CHEBI:15378"/>
        <dbReference type="ChEBI" id="CHEBI:57856"/>
        <dbReference type="ChEBI" id="CHEBI:59789"/>
        <dbReference type="ChEBI" id="CHEBI:74269"/>
        <dbReference type="ChEBI" id="CHEBI:74481"/>
        <dbReference type="EC" id="2.1.1.172"/>
    </reaction>
</comment>
<dbReference type="InterPro" id="IPR007848">
    <property type="entry name" value="Small_mtfrase_dom"/>
</dbReference>
<dbReference type="SUPFAM" id="SSF53335">
    <property type="entry name" value="S-adenosyl-L-methionine-dependent methyltransferases"/>
    <property type="match status" value="1"/>
</dbReference>
<comment type="subunit">
    <text evidence="6">Monomer.</text>
</comment>
<dbReference type="Pfam" id="PF08468">
    <property type="entry name" value="MTS_N"/>
    <property type="match status" value="1"/>
</dbReference>
<accession>A0ABN8DLN9</accession>
<dbReference type="NCBIfam" id="NF007023">
    <property type="entry name" value="PRK09489.1"/>
    <property type="match status" value="1"/>
</dbReference>
<feature type="domain" description="Methyltransferase small" evidence="7">
    <location>
        <begin position="193"/>
        <end position="357"/>
    </location>
</feature>
<evidence type="ECO:0000313" key="9">
    <source>
        <dbReference type="EMBL" id="CAH0527100.1"/>
    </source>
</evidence>
<comment type="similarity">
    <text evidence="6">Belongs to the methyltransferase superfamily. RsmC family.</text>
</comment>
<keyword evidence="2 6" id="KW-0698">rRNA processing</keyword>
<evidence type="ECO:0000313" key="10">
    <source>
        <dbReference type="Proteomes" id="UP000838160"/>
    </source>
</evidence>
<keyword evidence="5 6" id="KW-0949">S-adenosyl-L-methionine</keyword>
<evidence type="ECO:0000256" key="1">
    <source>
        <dbReference type="ARBA" id="ARBA00022490"/>
    </source>
</evidence>
<keyword evidence="4 6" id="KW-0808">Transferase</keyword>
<dbReference type="PANTHER" id="PTHR47816">
    <property type="entry name" value="RIBOSOMAL RNA SMALL SUBUNIT METHYLTRANSFERASE C"/>
    <property type="match status" value="1"/>
</dbReference>
<dbReference type="InterPro" id="IPR029063">
    <property type="entry name" value="SAM-dependent_MTases_sf"/>
</dbReference>
<protein>
    <recommendedName>
        <fullName evidence="6">Ribosomal RNA small subunit methyltransferase C</fullName>
        <ecNumber evidence="6">2.1.1.172</ecNumber>
    </recommendedName>
    <alternativeName>
        <fullName evidence="6">16S rRNA m2G1207 methyltransferase</fullName>
    </alternativeName>
    <alternativeName>
        <fullName evidence="6">rRNA (guanine-N(2)-)-methyltransferase RsmC</fullName>
    </alternativeName>
</protein>
<dbReference type="EC" id="2.1.1.172" evidence="6"/>
<evidence type="ECO:0000256" key="6">
    <source>
        <dbReference type="HAMAP-Rule" id="MF_01862"/>
    </source>
</evidence>
<dbReference type="InterPro" id="IPR002052">
    <property type="entry name" value="DNA_methylase_N6_adenine_CS"/>
</dbReference>
<dbReference type="Pfam" id="PF05175">
    <property type="entry name" value="MTS"/>
    <property type="match status" value="1"/>
</dbReference>
<evidence type="ECO:0000259" key="8">
    <source>
        <dbReference type="Pfam" id="PF08468"/>
    </source>
</evidence>
<comment type="caution">
    <text evidence="9">The sequence shown here is derived from an EMBL/GenBank/DDBJ whole genome shotgun (WGS) entry which is preliminary data.</text>
</comment>
<evidence type="ECO:0000256" key="5">
    <source>
        <dbReference type="ARBA" id="ARBA00022691"/>
    </source>
</evidence>
<name>A0ABN8DLN9_9VIBR</name>
<keyword evidence="10" id="KW-1185">Reference proteome</keyword>
<dbReference type="PROSITE" id="PS00092">
    <property type="entry name" value="N6_MTASE"/>
    <property type="match status" value="1"/>
</dbReference>
<dbReference type="EMBL" id="CAKLCM010000002">
    <property type="protein sequence ID" value="CAH0527100.1"/>
    <property type="molecule type" value="Genomic_DNA"/>
</dbReference>
<dbReference type="PANTHER" id="PTHR47816:SF4">
    <property type="entry name" value="RIBOSOMAL RNA SMALL SUBUNIT METHYLTRANSFERASE C"/>
    <property type="match status" value="1"/>
</dbReference>
<keyword evidence="1 6" id="KW-0963">Cytoplasm</keyword>
<proteinExistence type="inferred from homology"/>
<keyword evidence="3 6" id="KW-0489">Methyltransferase</keyword>
<comment type="function">
    <text evidence="6">Specifically methylates the guanine in position 1207 of 16S rRNA in the 30S particle.</text>
</comment>
<evidence type="ECO:0000256" key="3">
    <source>
        <dbReference type="ARBA" id="ARBA00022603"/>
    </source>
</evidence>
<evidence type="ECO:0000256" key="2">
    <source>
        <dbReference type="ARBA" id="ARBA00022552"/>
    </source>
</evidence>
<dbReference type="InterPro" id="IPR046977">
    <property type="entry name" value="RsmC/RlmG"/>
</dbReference>
<evidence type="ECO:0000259" key="7">
    <source>
        <dbReference type="Pfam" id="PF05175"/>
    </source>
</evidence>
<gene>
    <name evidence="6 9" type="primary">rsmC</name>
    <name evidence="9" type="ORF">VHP8226_02443</name>
</gene>
<comment type="subcellular location">
    <subcellularLocation>
        <location evidence="6">Cytoplasm</location>
    </subcellularLocation>
</comment>
<evidence type="ECO:0000256" key="4">
    <source>
        <dbReference type="ARBA" id="ARBA00022679"/>
    </source>
</evidence>
<dbReference type="HAMAP" id="MF_01862">
    <property type="entry name" value="16SrRNA_methyltr_C"/>
    <property type="match status" value="1"/>
</dbReference>
<organism evidence="9 10">
    <name type="scientific">Vibrio hippocampi</name>
    <dbReference type="NCBI Taxonomy" id="654686"/>
    <lineage>
        <taxon>Bacteria</taxon>
        <taxon>Pseudomonadati</taxon>
        <taxon>Pseudomonadota</taxon>
        <taxon>Gammaproteobacteria</taxon>
        <taxon>Vibrionales</taxon>
        <taxon>Vibrionaceae</taxon>
        <taxon>Vibrio</taxon>
    </lineage>
</organism>
<dbReference type="CDD" id="cd02440">
    <property type="entry name" value="AdoMet_MTases"/>
    <property type="match status" value="1"/>
</dbReference>
<dbReference type="GO" id="GO:0052914">
    <property type="term" value="F:16S rRNA (guanine(1207)-N(2))-methyltransferase activity"/>
    <property type="evidence" value="ECO:0007669"/>
    <property type="project" value="UniProtKB-EC"/>
</dbReference>
<reference evidence="9" key="1">
    <citation type="submission" date="2021-12" db="EMBL/GenBank/DDBJ databases">
        <authorList>
            <person name="Rodrigo-Torres L."/>
            <person name="Arahal R. D."/>
            <person name="Lucena T."/>
        </authorList>
    </citation>
    <scope>NUCLEOTIDE SEQUENCE</scope>
    <source>
        <strain evidence="9">CECT 8226</strain>
    </source>
</reference>
<dbReference type="Proteomes" id="UP000838160">
    <property type="component" value="Unassembled WGS sequence"/>
</dbReference>